<evidence type="ECO:0000313" key="8">
    <source>
        <dbReference type="WBParaSite" id="Hba_14168"/>
    </source>
</evidence>
<reference evidence="8" key="1">
    <citation type="submission" date="2016-11" db="UniProtKB">
        <authorList>
            <consortium name="WormBaseParasite"/>
        </authorList>
    </citation>
    <scope>IDENTIFICATION</scope>
</reference>
<dbReference type="InterPro" id="IPR012132">
    <property type="entry name" value="GMC_OxRdtase"/>
</dbReference>
<keyword evidence="4" id="KW-0274">FAD</keyword>
<feature type="domain" description="Glucose-methanol-choline oxidoreductase C-terminal" evidence="6">
    <location>
        <begin position="179"/>
        <end position="280"/>
    </location>
</feature>
<evidence type="ECO:0000256" key="2">
    <source>
        <dbReference type="ARBA" id="ARBA00010790"/>
    </source>
</evidence>
<comment type="cofactor">
    <cofactor evidence="1">
        <name>FAD</name>
        <dbReference type="ChEBI" id="CHEBI:57692"/>
    </cofactor>
</comment>
<dbReference type="SUPFAM" id="SSF54373">
    <property type="entry name" value="FAD-linked reductases, C-terminal domain"/>
    <property type="match status" value="1"/>
</dbReference>
<dbReference type="InterPro" id="IPR036188">
    <property type="entry name" value="FAD/NAD-bd_sf"/>
</dbReference>
<proteinExistence type="inferred from homology"/>
<keyword evidence="7" id="KW-1185">Reference proteome</keyword>
<accession>A0A1I7X9R0</accession>
<evidence type="ECO:0000259" key="6">
    <source>
        <dbReference type="Pfam" id="PF05199"/>
    </source>
</evidence>
<evidence type="ECO:0000256" key="1">
    <source>
        <dbReference type="ARBA" id="ARBA00001974"/>
    </source>
</evidence>
<dbReference type="Proteomes" id="UP000095283">
    <property type="component" value="Unplaced"/>
</dbReference>
<protein>
    <submittedName>
        <fullName evidence="8">GMC_oxred_C domain-containing protein</fullName>
    </submittedName>
</protein>
<evidence type="ECO:0000256" key="3">
    <source>
        <dbReference type="ARBA" id="ARBA00022630"/>
    </source>
</evidence>
<dbReference type="PANTHER" id="PTHR11552">
    <property type="entry name" value="GLUCOSE-METHANOL-CHOLINE GMC OXIDOREDUCTASE"/>
    <property type="match status" value="1"/>
</dbReference>
<evidence type="ECO:0000259" key="5">
    <source>
        <dbReference type="Pfam" id="PF00732"/>
    </source>
</evidence>
<dbReference type="Pfam" id="PF05199">
    <property type="entry name" value="GMC_oxred_C"/>
    <property type="match status" value="1"/>
</dbReference>
<feature type="domain" description="Glucose-methanol-choline oxidoreductase N-terminal" evidence="5">
    <location>
        <begin position="82"/>
        <end position="155"/>
    </location>
</feature>
<dbReference type="Gene3D" id="3.50.50.60">
    <property type="entry name" value="FAD/NAD(P)-binding domain"/>
    <property type="match status" value="2"/>
</dbReference>
<dbReference type="AlphaFoldDB" id="A0A1I7X9R0"/>
<dbReference type="SUPFAM" id="SSF51905">
    <property type="entry name" value="FAD/NAD(P)-binding domain"/>
    <property type="match status" value="1"/>
</dbReference>
<dbReference type="WBParaSite" id="Hba_14168">
    <property type="protein sequence ID" value="Hba_14168"/>
    <property type="gene ID" value="Hba_14168"/>
</dbReference>
<evidence type="ECO:0000256" key="4">
    <source>
        <dbReference type="ARBA" id="ARBA00022827"/>
    </source>
</evidence>
<sequence length="305" mass="34345">MLFWTCFRALYHYKRFSLLEIRTIHSGPVLNSWRNSYAQGQFIPGIKERKPTHIIVGAGSAGCVLGDLIIIIISSYKSIYINFINCHCCNFLIMDIKLRIIRHCIRNYRWSSSKAYLHPILSRPNLFTSSGITCTRVLFDKNKAIGVEFIRLGRKLYMKLPMKLKITNIQIFLFSISRMCIRMARELFATKAFDPYRGSELAPGSDVQSDASIDKFVRAKAASAYHPSCTCKMGSADDRTSVVDPKTMNVYGTENLKVVDASVMPSIVSGNLNAPTIMLAERAADLIQGRTMPASCAPVWSHKQQ</sequence>
<dbReference type="Pfam" id="PF00732">
    <property type="entry name" value="GMC_oxred_N"/>
    <property type="match status" value="1"/>
</dbReference>
<dbReference type="InterPro" id="IPR007867">
    <property type="entry name" value="GMC_OxRtase_C"/>
</dbReference>
<dbReference type="PANTHER" id="PTHR11552:SF147">
    <property type="entry name" value="CHOLINE DEHYDROGENASE, MITOCHONDRIAL"/>
    <property type="match status" value="1"/>
</dbReference>
<dbReference type="GO" id="GO:0016614">
    <property type="term" value="F:oxidoreductase activity, acting on CH-OH group of donors"/>
    <property type="evidence" value="ECO:0007669"/>
    <property type="project" value="InterPro"/>
</dbReference>
<name>A0A1I7X9R0_HETBA</name>
<evidence type="ECO:0000313" key="7">
    <source>
        <dbReference type="Proteomes" id="UP000095283"/>
    </source>
</evidence>
<dbReference type="InterPro" id="IPR000172">
    <property type="entry name" value="GMC_OxRdtase_N"/>
</dbReference>
<comment type="similarity">
    <text evidence="2">Belongs to the GMC oxidoreductase family.</text>
</comment>
<organism evidence="7 8">
    <name type="scientific">Heterorhabditis bacteriophora</name>
    <name type="common">Entomopathogenic nematode worm</name>
    <dbReference type="NCBI Taxonomy" id="37862"/>
    <lineage>
        <taxon>Eukaryota</taxon>
        <taxon>Metazoa</taxon>
        <taxon>Ecdysozoa</taxon>
        <taxon>Nematoda</taxon>
        <taxon>Chromadorea</taxon>
        <taxon>Rhabditida</taxon>
        <taxon>Rhabditina</taxon>
        <taxon>Rhabditomorpha</taxon>
        <taxon>Strongyloidea</taxon>
        <taxon>Heterorhabditidae</taxon>
        <taxon>Heterorhabditis</taxon>
    </lineage>
</organism>
<dbReference type="GO" id="GO:0050660">
    <property type="term" value="F:flavin adenine dinucleotide binding"/>
    <property type="evidence" value="ECO:0007669"/>
    <property type="project" value="InterPro"/>
</dbReference>
<keyword evidence="3" id="KW-0285">Flavoprotein</keyword>